<sequence length="108" mass="12310">MGLRAFCDCEELKSMTIPDSLQTLGEHVFLGCFNLVPSSIDVHDTIEDIFDDDVTDKVDVTDTVVVYLATKQMISIDRWLSFISDFYRFVAPFITDDTLMTMWLVSKA</sequence>
<proteinExistence type="predicted"/>
<dbReference type="Proteomes" id="UP001165122">
    <property type="component" value="Unassembled WGS sequence"/>
</dbReference>
<dbReference type="Pfam" id="PF13306">
    <property type="entry name" value="LRR_5"/>
    <property type="match status" value="1"/>
</dbReference>
<reference evidence="2" key="1">
    <citation type="journal article" date="2023" name="Commun. Biol.">
        <title>Genome analysis of Parmales, the sister group of diatoms, reveals the evolutionary specialization of diatoms from phago-mixotrophs to photoautotrophs.</title>
        <authorList>
            <person name="Ban H."/>
            <person name="Sato S."/>
            <person name="Yoshikawa S."/>
            <person name="Yamada K."/>
            <person name="Nakamura Y."/>
            <person name="Ichinomiya M."/>
            <person name="Sato N."/>
            <person name="Blanc-Mathieu R."/>
            <person name="Endo H."/>
            <person name="Kuwata A."/>
            <person name="Ogata H."/>
        </authorList>
    </citation>
    <scope>NUCLEOTIDE SEQUENCE [LARGE SCALE GENOMIC DNA]</scope>
    <source>
        <strain evidence="2">NIES 3700</strain>
    </source>
</reference>
<dbReference type="InterPro" id="IPR032675">
    <property type="entry name" value="LRR_dom_sf"/>
</dbReference>
<comment type="caution">
    <text evidence="1">The sequence shown here is derived from an EMBL/GenBank/DDBJ whole genome shotgun (WGS) entry which is preliminary data.</text>
</comment>
<evidence type="ECO:0000313" key="1">
    <source>
        <dbReference type="EMBL" id="GMH50577.1"/>
    </source>
</evidence>
<evidence type="ECO:0000313" key="2">
    <source>
        <dbReference type="Proteomes" id="UP001165122"/>
    </source>
</evidence>
<dbReference type="InterPro" id="IPR026906">
    <property type="entry name" value="LRR_5"/>
</dbReference>
<gene>
    <name evidence="1" type="ORF">TrLO_g14020</name>
</gene>
<accession>A0A9W6Z9S2</accession>
<dbReference type="AlphaFoldDB" id="A0A9W6Z9S2"/>
<organism evidence="1 2">
    <name type="scientific">Triparma laevis f. longispina</name>
    <dbReference type="NCBI Taxonomy" id="1714387"/>
    <lineage>
        <taxon>Eukaryota</taxon>
        <taxon>Sar</taxon>
        <taxon>Stramenopiles</taxon>
        <taxon>Ochrophyta</taxon>
        <taxon>Bolidophyceae</taxon>
        <taxon>Parmales</taxon>
        <taxon>Triparmaceae</taxon>
        <taxon>Triparma</taxon>
    </lineage>
</organism>
<keyword evidence="2" id="KW-1185">Reference proteome</keyword>
<dbReference type="Gene3D" id="3.80.10.10">
    <property type="entry name" value="Ribonuclease Inhibitor"/>
    <property type="match status" value="1"/>
</dbReference>
<name>A0A9W6Z9S2_9STRA</name>
<dbReference type="EMBL" id="BRXW01000396">
    <property type="protein sequence ID" value="GMH50577.1"/>
    <property type="molecule type" value="Genomic_DNA"/>
</dbReference>
<protein>
    <submittedName>
        <fullName evidence="1">Uncharacterized protein</fullName>
    </submittedName>
</protein>